<evidence type="ECO:0000256" key="4">
    <source>
        <dbReference type="ARBA" id="ARBA00023163"/>
    </source>
</evidence>
<evidence type="ECO:0000313" key="9">
    <source>
        <dbReference type="Proteomes" id="UP000254181"/>
    </source>
</evidence>
<name>A0A0E1L567_ECOLX</name>
<dbReference type="InterPro" id="IPR035919">
    <property type="entry name" value="EAL_sf"/>
</dbReference>
<dbReference type="EMBL" id="SCJN01000096">
    <property type="protein sequence ID" value="RXD15903.1"/>
    <property type="molecule type" value="Genomic_DNA"/>
</dbReference>
<dbReference type="RefSeq" id="WP_001533911.1">
    <property type="nucleotide sequence ID" value="NZ_BFIZ01000053.1"/>
</dbReference>
<evidence type="ECO:0000313" key="11">
    <source>
        <dbReference type="Proteomes" id="UP000392867"/>
    </source>
</evidence>
<sequence>MSGAVNSILEVKSGRTEYILSPVFEPVWNQTGKIFAFEMLSDIRSAKDGRKICASVFFRSAPPDIQYKILISQLKTAETLHKWCLQKKIMLSVNISRVVALYLRKHGIPGRPGTHIRLEVSEDFPAVALKPGDDPLLRFLSERFTLWLDDFGSGNAGLMWGLSGMFERVKISHEFFHYALKNRSAMPLLHAVADTVACHNRGVILEGVENEALFRIARDMNVQGCQGWLYRRVGADELSAITEQYG</sequence>
<accession>A0A0E1L567</accession>
<dbReference type="InterPro" id="IPR001633">
    <property type="entry name" value="EAL_dom"/>
</dbReference>
<dbReference type="EMBL" id="VOTT01000052">
    <property type="protein sequence ID" value="MPU48402.1"/>
    <property type="molecule type" value="Genomic_DNA"/>
</dbReference>
<organism evidence="7 10">
    <name type="scientific">Escherichia coli</name>
    <dbReference type="NCBI Taxonomy" id="562"/>
    <lineage>
        <taxon>Bacteria</taxon>
        <taxon>Pseudomonadati</taxon>
        <taxon>Pseudomonadota</taxon>
        <taxon>Gammaproteobacteria</taxon>
        <taxon>Enterobacterales</taxon>
        <taxon>Enterobacteriaceae</taxon>
        <taxon>Escherichia</taxon>
    </lineage>
</organism>
<dbReference type="Proteomes" id="UP000254181">
    <property type="component" value="Unassembled WGS sequence"/>
</dbReference>
<evidence type="ECO:0000313" key="6">
    <source>
        <dbReference type="EMBL" id="MPU48402.1"/>
    </source>
</evidence>
<dbReference type="GO" id="GO:0071111">
    <property type="term" value="F:cyclic-guanylate-specific phosphodiesterase activity"/>
    <property type="evidence" value="ECO:0007669"/>
    <property type="project" value="InterPro"/>
</dbReference>
<evidence type="ECO:0000313" key="8">
    <source>
        <dbReference type="EMBL" id="STP20850.1"/>
    </source>
</evidence>
<evidence type="ECO:0000256" key="3">
    <source>
        <dbReference type="ARBA" id="ARBA00023015"/>
    </source>
</evidence>
<dbReference type="AlphaFoldDB" id="A0A0E1L567"/>
<dbReference type="Gene3D" id="3.20.20.450">
    <property type="entry name" value="EAL domain"/>
    <property type="match status" value="1"/>
</dbReference>
<reference evidence="7 10" key="2">
    <citation type="submission" date="2019-01" db="EMBL/GenBank/DDBJ databases">
        <title>Genomic analysis of febrile catheter-associated UTI E. coli isolates.</title>
        <authorList>
            <person name="Potter R."/>
            <person name="Zou Z."/>
            <person name="Henderson J."/>
            <person name="Dantas G."/>
        </authorList>
    </citation>
    <scope>NUCLEOTIDE SEQUENCE [LARGE SCALE GENOMIC DNA]</scope>
    <source>
        <strain evidence="7 10">29_CAASB</strain>
    </source>
</reference>
<evidence type="ECO:0000256" key="2">
    <source>
        <dbReference type="ARBA" id="ARBA00022491"/>
    </source>
</evidence>
<dbReference type="PANTHER" id="PTHR33121:SF69">
    <property type="entry name" value="ANTI-FLHC(2)FLHD(4) FACTOR YDIV-RELATED"/>
    <property type="match status" value="1"/>
</dbReference>
<dbReference type="SMART" id="SM00052">
    <property type="entry name" value="EAL"/>
    <property type="match status" value="1"/>
</dbReference>
<evidence type="ECO:0000313" key="10">
    <source>
        <dbReference type="Proteomes" id="UP000288730"/>
    </source>
</evidence>
<dbReference type="Proteomes" id="UP000392867">
    <property type="component" value="Unassembled WGS sequence"/>
</dbReference>
<dbReference type="SUPFAM" id="SSF141868">
    <property type="entry name" value="EAL domain-like"/>
    <property type="match status" value="1"/>
</dbReference>
<keyword evidence="2" id="KW-0678">Repressor</keyword>
<dbReference type="Proteomes" id="UP000288730">
    <property type="component" value="Unassembled WGS sequence"/>
</dbReference>
<dbReference type="PROSITE" id="PS50883">
    <property type="entry name" value="EAL"/>
    <property type="match status" value="1"/>
</dbReference>
<feature type="domain" description="EAL" evidence="5">
    <location>
        <begin position="1"/>
        <end position="246"/>
    </location>
</feature>
<evidence type="ECO:0000259" key="5">
    <source>
        <dbReference type="PROSITE" id="PS50883"/>
    </source>
</evidence>
<dbReference type="PANTHER" id="PTHR33121">
    <property type="entry name" value="CYCLIC DI-GMP PHOSPHODIESTERASE PDEF"/>
    <property type="match status" value="1"/>
</dbReference>
<proteinExistence type="inferred from homology"/>
<evidence type="ECO:0000313" key="7">
    <source>
        <dbReference type="EMBL" id="RXD15903.1"/>
    </source>
</evidence>
<keyword evidence="3" id="KW-0805">Transcription regulation</keyword>
<keyword evidence="4" id="KW-0804">Transcription</keyword>
<dbReference type="InterPro" id="IPR050706">
    <property type="entry name" value="Cyclic-di-GMP_PDE-like"/>
</dbReference>
<protein>
    <submittedName>
        <fullName evidence="7 8">EAL domain-containing protein</fullName>
    </submittedName>
</protein>
<evidence type="ECO:0000256" key="1">
    <source>
        <dbReference type="ARBA" id="ARBA00010927"/>
    </source>
</evidence>
<dbReference type="EMBL" id="UGEM01000004">
    <property type="protein sequence ID" value="STP20850.1"/>
    <property type="molecule type" value="Genomic_DNA"/>
</dbReference>
<reference evidence="8 9" key="1">
    <citation type="submission" date="2018-06" db="EMBL/GenBank/DDBJ databases">
        <authorList>
            <consortium name="Pathogen Informatics"/>
            <person name="Doyle S."/>
        </authorList>
    </citation>
    <scope>NUCLEOTIDE SEQUENCE [LARGE SCALE GENOMIC DNA]</scope>
    <source>
        <strain evidence="8 9">NCTC9075</strain>
    </source>
</reference>
<reference evidence="6 11" key="3">
    <citation type="submission" date="2019-08" db="EMBL/GenBank/DDBJ databases">
        <title>Identification of Water Treatment Resistant and Multidrug Resistant Urinary Pathogenic Escherichia coli in Wastewater.</title>
        <authorList>
            <person name="Neumann N."/>
        </authorList>
    </citation>
    <scope>NUCLEOTIDE SEQUENCE [LARGE SCALE GENOMIC DNA]</scope>
    <source>
        <strain evidence="6 11">WU2356</strain>
    </source>
</reference>
<dbReference type="Pfam" id="PF00563">
    <property type="entry name" value="EAL"/>
    <property type="match status" value="1"/>
</dbReference>
<gene>
    <name evidence="8" type="primary">cdgR_2</name>
    <name evidence="7" type="ORF">EPS76_13625</name>
    <name evidence="6" type="ORF">FVB16_05980</name>
    <name evidence="8" type="ORF">NCTC9075_04317</name>
</gene>
<comment type="similarity">
    <text evidence="1">Belongs to the YdiV family.</text>
</comment>